<keyword evidence="2" id="KW-0812">Transmembrane</keyword>
<dbReference type="CDD" id="cd00130">
    <property type="entry name" value="PAS"/>
    <property type="match status" value="1"/>
</dbReference>
<reference evidence="4 5" key="1">
    <citation type="journal article" date="2018" name="Int. J. Syst. Evol. Microbiol.">
        <title>Methylomusa anaerophila gen. nov., sp. nov., an anaerobic methanol-utilizing bacterium isolated from a microbial fuel cell.</title>
        <authorList>
            <person name="Amano N."/>
            <person name="Yamamuro A."/>
            <person name="Miyahara M."/>
            <person name="Kouzuma A."/>
            <person name="Abe T."/>
            <person name="Watanabe K."/>
        </authorList>
    </citation>
    <scope>NUCLEOTIDE SEQUENCE [LARGE SCALE GENOMIC DNA]</scope>
    <source>
        <strain evidence="4 5">MMFC1</strain>
    </source>
</reference>
<keyword evidence="2" id="KW-0472">Membrane</keyword>
<evidence type="ECO:0000256" key="1">
    <source>
        <dbReference type="ARBA" id="ARBA00022801"/>
    </source>
</evidence>
<dbReference type="EC" id="2.7.13.3" evidence="4"/>
<keyword evidence="2" id="KW-1133">Transmembrane helix</keyword>
<keyword evidence="1" id="KW-0378">Hydrolase</keyword>
<dbReference type="Gene3D" id="3.30.450.20">
    <property type="entry name" value="PAS domain"/>
    <property type="match status" value="1"/>
</dbReference>
<dbReference type="PANTHER" id="PTHR43156">
    <property type="entry name" value="STAGE II SPORULATION PROTEIN E-RELATED"/>
    <property type="match status" value="1"/>
</dbReference>
<dbReference type="InterPro" id="IPR001932">
    <property type="entry name" value="PPM-type_phosphatase-like_dom"/>
</dbReference>
<organism evidence="4 5">
    <name type="scientific">Methylomusa anaerophila</name>
    <dbReference type="NCBI Taxonomy" id="1930071"/>
    <lineage>
        <taxon>Bacteria</taxon>
        <taxon>Bacillati</taxon>
        <taxon>Bacillota</taxon>
        <taxon>Negativicutes</taxon>
        <taxon>Selenomonadales</taxon>
        <taxon>Sporomusaceae</taxon>
        <taxon>Methylomusa</taxon>
    </lineage>
</organism>
<dbReference type="GO" id="GO:0004673">
    <property type="term" value="F:protein histidine kinase activity"/>
    <property type="evidence" value="ECO:0007669"/>
    <property type="project" value="UniProtKB-EC"/>
</dbReference>
<proteinExistence type="predicted"/>
<dbReference type="RefSeq" id="WP_126308503.1">
    <property type="nucleotide sequence ID" value="NZ_AP018449.1"/>
</dbReference>
<keyword evidence="4" id="KW-0808">Transferase</keyword>
<protein>
    <submittedName>
        <fullName evidence="4">Sensor histidine kinase TodS</fullName>
        <ecNumber evidence="4">2.7.13.3</ecNumber>
    </submittedName>
</protein>
<dbReference type="PROSITE" id="PS50112">
    <property type="entry name" value="PAS"/>
    <property type="match status" value="1"/>
</dbReference>
<name>A0A348AK93_9FIRM</name>
<feature type="transmembrane region" description="Helical" evidence="2">
    <location>
        <begin position="55"/>
        <end position="77"/>
    </location>
</feature>
<dbReference type="SMART" id="SM00331">
    <property type="entry name" value="PP2C_SIG"/>
    <property type="match status" value="1"/>
</dbReference>
<dbReference type="AlphaFoldDB" id="A0A348AK93"/>
<gene>
    <name evidence="4" type="primary">todS</name>
    <name evidence="4" type="ORF">MAMMFC1_02175</name>
</gene>
<evidence type="ECO:0000313" key="4">
    <source>
        <dbReference type="EMBL" id="BBB91491.1"/>
    </source>
</evidence>
<dbReference type="SUPFAM" id="SSF55785">
    <property type="entry name" value="PYP-like sensor domain (PAS domain)"/>
    <property type="match status" value="1"/>
</dbReference>
<evidence type="ECO:0000256" key="2">
    <source>
        <dbReference type="SAM" id="Phobius"/>
    </source>
</evidence>
<dbReference type="InterPro" id="IPR052016">
    <property type="entry name" value="Bact_Sigma-Reg"/>
</dbReference>
<dbReference type="KEGG" id="mana:MAMMFC1_02175"/>
<sequence length="453" mass="51478">MIIVKRSQGRERYFSPVVGGLVIAALIGCGGWMIIFHYREILFAAGWNGDRAELVWRLLACWLVTLLIFLVVLYYLLRQRAKLSALLKDRTVEMSRQAEALSLSNNRYRSLMQQSADGLILVDPETWRVQEANERFAQILGYKEEEVIWLKIDELGIADKSYNIKTDLENVLLDGYMPSSLRHFRSKDGKRVDVTLTASLVHYSEKSVIMTTMRDVTQQIQLQEALERDVKMAGQIQRSLLPADMDTEQVCIRTLFAPYHIVSGDFFSYLPIRDEAGIFGFIMDVSGHGVAAALQTSALNVLMQEMMVLDVPILDKLRQVNLMSMRYFSEEFYATMLCFEIDFRQKTVTVASAGMTGFLSYSDPANGLVKAGGSFVGLDREPDFVQQVLPIRSGDTFYFVTDGILDLLREEREEEGIKTMELKQFDASVTWLSHVAGSERRWDDAAGVFIKIK</sequence>
<dbReference type="PROSITE" id="PS51257">
    <property type="entry name" value="PROKAR_LIPOPROTEIN"/>
    <property type="match status" value="1"/>
</dbReference>
<dbReference type="Pfam" id="PF13188">
    <property type="entry name" value="PAS_8"/>
    <property type="match status" value="1"/>
</dbReference>
<dbReference type="EMBL" id="AP018449">
    <property type="protein sequence ID" value="BBB91491.1"/>
    <property type="molecule type" value="Genomic_DNA"/>
</dbReference>
<keyword evidence="5" id="KW-1185">Reference proteome</keyword>
<dbReference type="Proteomes" id="UP000276437">
    <property type="component" value="Chromosome"/>
</dbReference>
<feature type="transmembrane region" description="Helical" evidence="2">
    <location>
        <begin position="12"/>
        <end position="35"/>
    </location>
</feature>
<evidence type="ECO:0000313" key="5">
    <source>
        <dbReference type="Proteomes" id="UP000276437"/>
    </source>
</evidence>
<dbReference type="Gene3D" id="3.60.40.10">
    <property type="entry name" value="PPM-type phosphatase domain"/>
    <property type="match status" value="1"/>
</dbReference>
<dbReference type="InterPro" id="IPR036457">
    <property type="entry name" value="PPM-type-like_dom_sf"/>
</dbReference>
<dbReference type="OrthoDB" id="311592at2"/>
<feature type="domain" description="PAS" evidence="3">
    <location>
        <begin position="104"/>
        <end position="148"/>
    </location>
</feature>
<keyword evidence="4" id="KW-0418">Kinase</keyword>
<dbReference type="PANTHER" id="PTHR43156:SF2">
    <property type="entry name" value="STAGE II SPORULATION PROTEIN E"/>
    <property type="match status" value="1"/>
</dbReference>
<dbReference type="InterPro" id="IPR035965">
    <property type="entry name" value="PAS-like_dom_sf"/>
</dbReference>
<dbReference type="SUPFAM" id="SSF81606">
    <property type="entry name" value="PP2C-like"/>
    <property type="match status" value="1"/>
</dbReference>
<evidence type="ECO:0000259" key="3">
    <source>
        <dbReference type="PROSITE" id="PS50112"/>
    </source>
</evidence>
<dbReference type="SMART" id="SM00091">
    <property type="entry name" value="PAS"/>
    <property type="match status" value="1"/>
</dbReference>
<dbReference type="GO" id="GO:0016791">
    <property type="term" value="F:phosphatase activity"/>
    <property type="evidence" value="ECO:0007669"/>
    <property type="project" value="TreeGrafter"/>
</dbReference>
<dbReference type="Pfam" id="PF07228">
    <property type="entry name" value="SpoIIE"/>
    <property type="match status" value="1"/>
</dbReference>
<accession>A0A348AK93</accession>
<dbReference type="NCBIfam" id="TIGR00229">
    <property type="entry name" value="sensory_box"/>
    <property type="match status" value="1"/>
</dbReference>
<dbReference type="InterPro" id="IPR000014">
    <property type="entry name" value="PAS"/>
</dbReference>